<evidence type="ECO:0000313" key="2">
    <source>
        <dbReference type="Proteomes" id="UP001552299"/>
    </source>
</evidence>
<dbReference type="InterPro" id="IPR027417">
    <property type="entry name" value="P-loop_NTPase"/>
</dbReference>
<dbReference type="AlphaFoldDB" id="A0ABD0VQ48"/>
<dbReference type="EMBL" id="JANQDX010000002">
    <property type="protein sequence ID" value="KAL0927139.1"/>
    <property type="molecule type" value="Genomic_DNA"/>
</dbReference>
<proteinExistence type="predicted"/>
<dbReference type="Proteomes" id="UP001552299">
    <property type="component" value="Unassembled WGS sequence"/>
</dbReference>
<gene>
    <name evidence="1" type="ORF">M5K25_001298</name>
</gene>
<organism evidence="1 2">
    <name type="scientific">Dendrobium thyrsiflorum</name>
    <name type="common">Pinecone-like raceme dendrobium</name>
    <name type="synonym">Orchid</name>
    <dbReference type="NCBI Taxonomy" id="117978"/>
    <lineage>
        <taxon>Eukaryota</taxon>
        <taxon>Viridiplantae</taxon>
        <taxon>Streptophyta</taxon>
        <taxon>Embryophyta</taxon>
        <taxon>Tracheophyta</taxon>
        <taxon>Spermatophyta</taxon>
        <taxon>Magnoliopsida</taxon>
        <taxon>Liliopsida</taxon>
        <taxon>Asparagales</taxon>
        <taxon>Orchidaceae</taxon>
        <taxon>Epidendroideae</taxon>
        <taxon>Malaxideae</taxon>
        <taxon>Dendrobiinae</taxon>
        <taxon>Dendrobium</taxon>
    </lineage>
</organism>
<keyword evidence="2" id="KW-1185">Reference proteome</keyword>
<dbReference type="Gene3D" id="3.40.50.300">
    <property type="entry name" value="P-loop containing nucleotide triphosphate hydrolases"/>
    <property type="match status" value="1"/>
</dbReference>
<accession>A0ABD0VQ48</accession>
<evidence type="ECO:0000313" key="1">
    <source>
        <dbReference type="EMBL" id="KAL0927139.1"/>
    </source>
</evidence>
<reference evidence="1 2" key="1">
    <citation type="journal article" date="2024" name="Plant Biotechnol. J.">
        <title>Dendrobium thyrsiflorum genome and its molecular insights into genes involved in important horticultural traits.</title>
        <authorList>
            <person name="Chen B."/>
            <person name="Wang J.Y."/>
            <person name="Zheng P.J."/>
            <person name="Li K.L."/>
            <person name="Liang Y.M."/>
            <person name="Chen X.F."/>
            <person name="Zhang C."/>
            <person name="Zhao X."/>
            <person name="He X."/>
            <person name="Zhang G.Q."/>
            <person name="Liu Z.J."/>
            <person name="Xu Q."/>
        </authorList>
    </citation>
    <scope>NUCLEOTIDE SEQUENCE [LARGE SCALE GENOMIC DNA]</scope>
    <source>
        <strain evidence="1">GZMU011</strain>
    </source>
</reference>
<name>A0ABD0VQ48_DENTH</name>
<protein>
    <submittedName>
        <fullName evidence="1">Uncharacterized protein</fullName>
    </submittedName>
</protein>
<comment type="caution">
    <text evidence="1">The sequence shown here is derived from an EMBL/GenBank/DDBJ whole genome shotgun (WGS) entry which is preliminary data.</text>
</comment>
<sequence length="157" mass="17540">MPGFSLLWLSRSLSGTADPREGANALGLSSVSSPCAETSHPYSSAFCRKTGLLPQEIRDSCDLSVVAARGNRNLTKTTQQNCRAKDALIKIYYFVWWFDESHLLPSPKNFMNADAGKSTTGGHILLLSGQVDDRTMQKYEREAKEKNRESWYVLCFP</sequence>